<name>X1LUW5_9ZZZZ</name>
<feature type="non-terminal residue" evidence="1">
    <location>
        <position position="67"/>
    </location>
</feature>
<gene>
    <name evidence="1" type="ORF">S06H3_07312</name>
</gene>
<dbReference type="EMBL" id="BARV01002950">
    <property type="protein sequence ID" value="GAH97923.1"/>
    <property type="molecule type" value="Genomic_DNA"/>
</dbReference>
<sequence>MASRRLLVAAVTNDALAAENIRFVHGLSRVVMAATAVTVTDELGLFLDKTEIRAPSTANVSAAATGM</sequence>
<protein>
    <submittedName>
        <fullName evidence="1">Uncharacterized protein</fullName>
    </submittedName>
</protein>
<dbReference type="AlphaFoldDB" id="X1LUW5"/>
<accession>X1LUW5</accession>
<evidence type="ECO:0000313" key="1">
    <source>
        <dbReference type="EMBL" id="GAH97923.1"/>
    </source>
</evidence>
<organism evidence="1">
    <name type="scientific">marine sediment metagenome</name>
    <dbReference type="NCBI Taxonomy" id="412755"/>
    <lineage>
        <taxon>unclassified sequences</taxon>
        <taxon>metagenomes</taxon>
        <taxon>ecological metagenomes</taxon>
    </lineage>
</organism>
<reference evidence="1" key="1">
    <citation type="journal article" date="2014" name="Front. Microbiol.">
        <title>High frequency of phylogenetically diverse reductive dehalogenase-homologous genes in deep subseafloor sedimentary metagenomes.</title>
        <authorList>
            <person name="Kawai M."/>
            <person name="Futagami T."/>
            <person name="Toyoda A."/>
            <person name="Takaki Y."/>
            <person name="Nishi S."/>
            <person name="Hori S."/>
            <person name="Arai W."/>
            <person name="Tsubouchi T."/>
            <person name="Morono Y."/>
            <person name="Uchiyama I."/>
            <person name="Ito T."/>
            <person name="Fujiyama A."/>
            <person name="Inagaki F."/>
            <person name="Takami H."/>
        </authorList>
    </citation>
    <scope>NUCLEOTIDE SEQUENCE</scope>
    <source>
        <strain evidence="1">Expedition CK06-06</strain>
    </source>
</reference>
<proteinExistence type="predicted"/>
<comment type="caution">
    <text evidence="1">The sequence shown here is derived from an EMBL/GenBank/DDBJ whole genome shotgun (WGS) entry which is preliminary data.</text>
</comment>